<keyword evidence="1" id="KW-0479">Metal-binding</keyword>
<comment type="caution">
    <text evidence="3">The sequence shown here is derived from an EMBL/GenBank/DDBJ whole genome shotgun (WGS) entry which is preliminary data.</text>
</comment>
<evidence type="ECO:0000313" key="4">
    <source>
        <dbReference type="Proteomes" id="UP001443914"/>
    </source>
</evidence>
<sequence length="596" mass="68541">MNFDDNSCSNGGTDEILTFTNDARFCIHIVYECLQFAYNYSHNNLCNIDYSGSLIGLKEEESDMIYDMYKKHSQIVGFSIRRKATCLRVNGVGTPKIERYFVCSCEGEHENGVHTTSTTQVRNRSITRCHCKASVKLRVNSKGLREVRRHITEHNHPLTPPQWQHHHRSERKITEAEGEVIKAMIEAQVAPSVQFRVAAVAPGGEVFFGHTKRDHIKFVTRLKTLFIEGGDATTLINMLTNYICHLFWRDSMMKEDYMMYHDVVIFDTTYRTNRHRLCQWHIQHNAISHFGSLKHDRTFQNIFNKCLNGCYSETEFEGMWLKMIKFYGLDDSAWFKRLYNIKTKWCTALNNKFFSAGILSSQRSESTNHAMGFQASKTTSLTESTPTSVYPLVDLLQHASQEFSLVMGTRAAILPSEDSVLVYRVDSPCAEGSSHHVTFDCDNNLIECTCKKFLVMGMLCSHIICVLHIHSVTEIPSTYILRRWSKFSKADIWNRLLPNDMRRSAANDAINWRRSMLTNLNNLVTKCQNMVTARAIIEKICATANDEVQTLFRNLHIDDDQARDEVRGKKGMSVRRRCTENRAENGASYIVVPRLI</sequence>
<dbReference type="EMBL" id="JBDFQZ010000001">
    <property type="protein sequence ID" value="KAK9757450.1"/>
    <property type="molecule type" value="Genomic_DNA"/>
</dbReference>
<proteinExistence type="predicted"/>
<evidence type="ECO:0000256" key="1">
    <source>
        <dbReference type="PROSITE-ProRule" id="PRU00325"/>
    </source>
</evidence>
<keyword evidence="4" id="KW-1185">Reference proteome</keyword>
<name>A0AAW1NGF1_SAPOF</name>
<dbReference type="GO" id="GO:0008270">
    <property type="term" value="F:zinc ion binding"/>
    <property type="evidence" value="ECO:0007669"/>
    <property type="project" value="UniProtKB-KW"/>
</dbReference>
<organism evidence="3 4">
    <name type="scientific">Saponaria officinalis</name>
    <name type="common">Common soapwort</name>
    <name type="synonym">Lychnis saponaria</name>
    <dbReference type="NCBI Taxonomy" id="3572"/>
    <lineage>
        <taxon>Eukaryota</taxon>
        <taxon>Viridiplantae</taxon>
        <taxon>Streptophyta</taxon>
        <taxon>Embryophyta</taxon>
        <taxon>Tracheophyta</taxon>
        <taxon>Spermatophyta</taxon>
        <taxon>Magnoliopsida</taxon>
        <taxon>eudicotyledons</taxon>
        <taxon>Gunneridae</taxon>
        <taxon>Pentapetalae</taxon>
        <taxon>Caryophyllales</taxon>
        <taxon>Caryophyllaceae</taxon>
        <taxon>Caryophylleae</taxon>
        <taxon>Saponaria</taxon>
    </lineage>
</organism>
<keyword evidence="1" id="KW-0862">Zinc</keyword>
<dbReference type="Proteomes" id="UP001443914">
    <property type="component" value="Unassembled WGS sequence"/>
</dbReference>
<evidence type="ECO:0000259" key="2">
    <source>
        <dbReference type="PROSITE" id="PS50966"/>
    </source>
</evidence>
<keyword evidence="1" id="KW-0863">Zinc-finger</keyword>
<protein>
    <recommendedName>
        <fullName evidence="2">SWIM-type domain-containing protein</fullName>
    </recommendedName>
</protein>
<dbReference type="Pfam" id="PF03101">
    <property type="entry name" value="FAR1"/>
    <property type="match status" value="1"/>
</dbReference>
<dbReference type="PANTHER" id="PTHR47718">
    <property type="entry name" value="OS01G0519700 PROTEIN"/>
    <property type="match status" value="1"/>
</dbReference>
<evidence type="ECO:0000313" key="3">
    <source>
        <dbReference type="EMBL" id="KAK9757450.1"/>
    </source>
</evidence>
<reference evidence="3" key="1">
    <citation type="submission" date="2024-03" db="EMBL/GenBank/DDBJ databases">
        <title>WGS assembly of Saponaria officinalis var. Norfolk2.</title>
        <authorList>
            <person name="Jenkins J."/>
            <person name="Shu S."/>
            <person name="Grimwood J."/>
            <person name="Barry K."/>
            <person name="Goodstein D."/>
            <person name="Schmutz J."/>
            <person name="Leebens-Mack J."/>
            <person name="Osbourn A."/>
        </authorList>
    </citation>
    <scope>NUCLEOTIDE SEQUENCE [LARGE SCALE GENOMIC DNA]</scope>
    <source>
        <strain evidence="3">JIC</strain>
    </source>
</reference>
<dbReference type="InterPro" id="IPR007527">
    <property type="entry name" value="Znf_SWIM"/>
</dbReference>
<dbReference type="PANTHER" id="PTHR47718:SF17">
    <property type="entry name" value="PROTEIN FAR1-RELATED SEQUENCE 5-LIKE"/>
    <property type="match status" value="1"/>
</dbReference>
<accession>A0AAW1NGF1</accession>
<dbReference type="PROSITE" id="PS50966">
    <property type="entry name" value="ZF_SWIM"/>
    <property type="match status" value="1"/>
</dbReference>
<dbReference type="InterPro" id="IPR004330">
    <property type="entry name" value="FAR1_DNA_bnd_dom"/>
</dbReference>
<dbReference type="AlphaFoldDB" id="A0AAW1NGF1"/>
<gene>
    <name evidence="3" type="ORF">RND81_01G163700</name>
</gene>
<feature type="domain" description="SWIM-type" evidence="2">
    <location>
        <begin position="435"/>
        <end position="471"/>
    </location>
</feature>